<sequence>MSVPQANLGKSLSSPSPSSHSPVTPAAASTGGADYSSRRPNQQTSGPAAGISAAPRKGQASRKQHRNQKRPGAASGGASGSGNTGQNKNKNYRFEDEDDMAETRALKNASSRRGQTSITHLLNYAAPSRAYLDHAFGGNDHYYGSRSRHHGGHHHYAGGGHHSYRSHHHNSSVDKARFVHSNYRFVVSPKGNYATQATDADGYIDWSDVLQVLASTESQTSSCPICLSEPVAPRMAKCGHIFCLPCLIRFMHAIDADDSASNASRTARTVVGLPPVPDANGALSSPSAPVPEKRAKWKKCPICEESVYLGEVRPVRFYAGQESPLPRPGDDVVLRLMMRHANSTVALPRESAADVLNSGAKGGRGGVSIPWHFAANVLDYARIMKGTGDYMVEEFGRELEDLARQEKEDELLFHEDGEWTRRAMRAVRTAQESSRELGGIELALQDGSIFGGSSSNQRPMKQLPVGAEPTSPTVTTASPAPAPARTAQPRPDDGLSSLPRPPAASSGAAAAAGAAATVAAPQDFYFYMSPPHLYLSPLDIRILKTKYGSFSAFPSTLLPRVEHISTGHVVDDAMRRRAKYLGHLPAGCVVSFLECDWTDIVPAETLATFAEDIERRRKRNRDKAFQEERERLQAERLEAAALHRGAGRRSGGGGGGGSGDAPGSLDGGGHGHDSIYDDAVRPMDINEFQPLGGGPGDNEGGGLTSSSASPPNPRLGFGQLASMSTTPPSSLSNSASRTVWGTRAVPVSPSLQAYVASNAPDDGWLKDDQVLGSLLDTSGASDADLVAQMEALGVEAAKQTVDGDADAAASPAAGGKSKKKKKQKITLMSTGGRRGF</sequence>
<evidence type="ECO:0000256" key="2">
    <source>
        <dbReference type="ARBA" id="ARBA00022490"/>
    </source>
</evidence>
<feature type="compositionally biased region" description="Low complexity" evidence="7">
    <location>
        <begin position="806"/>
        <end position="815"/>
    </location>
</feature>
<dbReference type="InterPro" id="IPR001841">
    <property type="entry name" value="Znf_RING"/>
</dbReference>
<feature type="compositionally biased region" description="Gly residues" evidence="7">
    <location>
        <begin position="691"/>
        <end position="703"/>
    </location>
</feature>
<dbReference type="AlphaFoldDB" id="A0A0C2F6X1"/>
<keyword evidence="10" id="KW-1185">Reference proteome</keyword>
<reference evidence="9 10" key="1">
    <citation type="journal article" date="2014" name="BMC Genomics">
        <title>Comparative genomics of the major fungal agents of human and animal Sporotrichosis: Sporothrix schenckii and Sporothrix brasiliensis.</title>
        <authorList>
            <person name="Teixeira M.M."/>
            <person name="de Almeida L.G."/>
            <person name="Kubitschek-Barreira P."/>
            <person name="Alves F.L."/>
            <person name="Kioshima E.S."/>
            <person name="Abadio A.K."/>
            <person name="Fernandes L."/>
            <person name="Derengowski L.S."/>
            <person name="Ferreira K.S."/>
            <person name="Souza R.C."/>
            <person name="Ruiz J.C."/>
            <person name="de Andrade N.C."/>
            <person name="Paes H.C."/>
            <person name="Nicola A.M."/>
            <person name="Albuquerque P."/>
            <person name="Gerber A.L."/>
            <person name="Martins V.P."/>
            <person name="Peconick L.D."/>
            <person name="Neto A.V."/>
            <person name="Chaucanez C.B."/>
            <person name="Silva P.A."/>
            <person name="Cunha O.L."/>
            <person name="de Oliveira F.F."/>
            <person name="dos Santos T.C."/>
            <person name="Barros A.L."/>
            <person name="Soares M.A."/>
            <person name="de Oliveira L.M."/>
            <person name="Marini M.M."/>
            <person name="Villalobos-Duno H."/>
            <person name="Cunha M.M."/>
            <person name="de Hoog S."/>
            <person name="da Silveira J.F."/>
            <person name="Henrissat B."/>
            <person name="Nino-Vega G.A."/>
            <person name="Cisalpino P.S."/>
            <person name="Mora-Montes H.M."/>
            <person name="Almeida S.R."/>
            <person name="Stajich J.E."/>
            <person name="Lopes-Bezerra L.M."/>
            <person name="Vasconcelos A.T."/>
            <person name="Felipe M.S."/>
        </authorList>
    </citation>
    <scope>NUCLEOTIDE SEQUENCE [LARGE SCALE GENOMIC DNA]</scope>
    <source>
        <strain evidence="9 10">5110</strain>
    </source>
</reference>
<evidence type="ECO:0000256" key="3">
    <source>
        <dbReference type="ARBA" id="ARBA00022723"/>
    </source>
</evidence>
<dbReference type="PANTHER" id="PTHR12983:SF9">
    <property type="entry name" value="E3 UBIQUITIN-PROTEIN LIGASE RNF10"/>
    <property type="match status" value="1"/>
</dbReference>
<keyword evidence="4 6" id="KW-0863">Zinc-finger</keyword>
<feature type="region of interest" description="Disordered" evidence="7">
    <location>
        <begin position="644"/>
        <end position="735"/>
    </location>
</feature>
<evidence type="ECO:0000313" key="9">
    <source>
        <dbReference type="EMBL" id="KIH86793.1"/>
    </source>
</evidence>
<comment type="caution">
    <text evidence="9">The sequence shown here is derived from an EMBL/GenBank/DDBJ whole genome shotgun (WGS) entry which is preliminary data.</text>
</comment>
<feature type="compositionally biased region" description="Polar residues" evidence="7">
    <location>
        <begin position="721"/>
        <end position="735"/>
    </location>
</feature>
<dbReference type="RefSeq" id="XP_040614803.1">
    <property type="nucleotide sequence ID" value="XM_040766412.1"/>
</dbReference>
<dbReference type="OrthoDB" id="302966at2759"/>
<dbReference type="VEuPathDB" id="FungiDB:SPBR_08174"/>
<evidence type="ECO:0000256" key="1">
    <source>
        <dbReference type="ARBA" id="ARBA00004496"/>
    </source>
</evidence>
<name>A0A0C2F6X1_9PEZI</name>
<keyword evidence="2" id="KW-0963">Cytoplasm</keyword>
<dbReference type="GO" id="GO:0000976">
    <property type="term" value="F:transcription cis-regulatory region binding"/>
    <property type="evidence" value="ECO:0007669"/>
    <property type="project" value="TreeGrafter"/>
</dbReference>
<accession>A0A0C2F6X1</accession>
<organism evidence="9 10">
    <name type="scientific">Sporothrix brasiliensis 5110</name>
    <dbReference type="NCBI Taxonomy" id="1398154"/>
    <lineage>
        <taxon>Eukaryota</taxon>
        <taxon>Fungi</taxon>
        <taxon>Dikarya</taxon>
        <taxon>Ascomycota</taxon>
        <taxon>Pezizomycotina</taxon>
        <taxon>Sordariomycetes</taxon>
        <taxon>Sordariomycetidae</taxon>
        <taxon>Ophiostomatales</taxon>
        <taxon>Ophiostomataceae</taxon>
        <taxon>Sporothrix</taxon>
    </lineage>
</organism>
<dbReference type="SMART" id="SM00184">
    <property type="entry name" value="RING"/>
    <property type="match status" value="1"/>
</dbReference>
<evidence type="ECO:0000256" key="4">
    <source>
        <dbReference type="ARBA" id="ARBA00022771"/>
    </source>
</evidence>
<dbReference type="Gene3D" id="3.30.40.10">
    <property type="entry name" value="Zinc/RING finger domain, C3HC4 (zinc finger)"/>
    <property type="match status" value="1"/>
</dbReference>
<feature type="domain" description="RING-type" evidence="8">
    <location>
        <begin position="223"/>
        <end position="304"/>
    </location>
</feature>
<comment type="subcellular location">
    <subcellularLocation>
        <location evidence="1">Cytoplasm</location>
    </subcellularLocation>
</comment>
<feature type="compositionally biased region" description="Gly residues" evidence="7">
    <location>
        <begin position="74"/>
        <end position="83"/>
    </location>
</feature>
<evidence type="ECO:0000256" key="7">
    <source>
        <dbReference type="SAM" id="MobiDB-lite"/>
    </source>
</evidence>
<dbReference type="GeneID" id="63681333"/>
<dbReference type="InterPro" id="IPR039739">
    <property type="entry name" value="MAG2/RNF10"/>
</dbReference>
<dbReference type="InterPro" id="IPR013083">
    <property type="entry name" value="Znf_RING/FYVE/PHD"/>
</dbReference>
<dbReference type="GO" id="GO:0045944">
    <property type="term" value="P:positive regulation of transcription by RNA polymerase II"/>
    <property type="evidence" value="ECO:0007669"/>
    <property type="project" value="TreeGrafter"/>
</dbReference>
<evidence type="ECO:0000256" key="5">
    <source>
        <dbReference type="ARBA" id="ARBA00022833"/>
    </source>
</evidence>
<dbReference type="InterPro" id="IPR018957">
    <property type="entry name" value="Znf_C3HC4_RING-type"/>
</dbReference>
<protein>
    <recommendedName>
        <fullName evidence="8">RING-type domain-containing protein</fullName>
    </recommendedName>
</protein>
<dbReference type="SUPFAM" id="SSF57850">
    <property type="entry name" value="RING/U-box"/>
    <property type="match status" value="1"/>
</dbReference>
<dbReference type="HOGENOM" id="CLU_011811_1_0_1"/>
<evidence type="ECO:0000259" key="8">
    <source>
        <dbReference type="PROSITE" id="PS50089"/>
    </source>
</evidence>
<dbReference type="EMBL" id="AWTV01000011">
    <property type="protein sequence ID" value="KIH86793.1"/>
    <property type="molecule type" value="Genomic_DNA"/>
</dbReference>
<dbReference type="PROSITE" id="PS00518">
    <property type="entry name" value="ZF_RING_1"/>
    <property type="match status" value="1"/>
</dbReference>
<evidence type="ECO:0000256" key="6">
    <source>
        <dbReference type="PROSITE-ProRule" id="PRU00175"/>
    </source>
</evidence>
<keyword evidence="3" id="KW-0479">Metal-binding</keyword>
<keyword evidence="5" id="KW-0862">Zinc</keyword>
<dbReference type="PROSITE" id="PS50089">
    <property type="entry name" value="ZF_RING_2"/>
    <property type="match status" value="1"/>
</dbReference>
<dbReference type="GO" id="GO:0008270">
    <property type="term" value="F:zinc ion binding"/>
    <property type="evidence" value="ECO:0007669"/>
    <property type="project" value="UniProtKB-KW"/>
</dbReference>
<dbReference type="Proteomes" id="UP000031575">
    <property type="component" value="Unassembled WGS sequence"/>
</dbReference>
<dbReference type="Pfam" id="PF00097">
    <property type="entry name" value="zf-C3HC4"/>
    <property type="match status" value="1"/>
</dbReference>
<feature type="compositionally biased region" description="Low complexity" evidence="7">
    <location>
        <begin position="11"/>
        <end position="29"/>
    </location>
</feature>
<proteinExistence type="predicted"/>
<feature type="compositionally biased region" description="Low complexity" evidence="7">
    <location>
        <begin position="469"/>
        <end position="489"/>
    </location>
</feature>
<dbReference type="InterPro" id="IPR017907">
    <property type="entry name" value="Znf_RING_CS"/>
</dbReference>
<feature type="compositionally biased region" description="Polar residues" evidence="7">
    <location>
        <begin position="1"/>
        <end position="10"/>
    </location>
</feature>
<feature type="compositionally biased region" description="Gly residues" evidence="7">
    <location>
        <begin position="648"/>
        <end position="668"/>
    </location>
</feature>
<gene>
    <name evidence="9" type="ORF">SPBR_08174</name>
</gene>
<dbReference type="GO" id="GO:0005737">
    <property type="term" value="C:cytoplasm"/>
    <property type="evidence" value="ECO:0007669"/>
    <property type="project" value="UniProtKB-SubCell"/>
</dbReference>
<evidence type="ECO:0000313" key="10">
    <source>
        <dbReference type="Proteomes" id="UP000031575"/>
    </source>
</evidence>
<feature type="region of interest" description="Disordered" evidence="7">
    <location>
        <begin position="448"/>
        <end position="506"/>
    </location>
</feature>
<feature type="region of interest" description="Disordered" evidence="7">
    <location>
        <begin position="1"/>
        <end position="112"/>
    </location>
</feature>
<feature type="compositionally biased region" description="Basic residues" evidence="7">
    <location>
        <begin position="59"/>
        <end position="69"/>
    </location>
</feature>
<dbReference type="PANTHER" id="PTHR12983">
    <property type="entry name" value="RING FINGER 10 FAMILY MEMBER"/>
    <property type="match status" value="1"/>
</dbReference>
<feature type="region of interest" description="Disordered" evidence="7">
    <location>
        <begin position="799"/>
        <end position="836"/>
    </location>
</feature>
<feature type="compositionally biased region" description="Basic and acidic residues" evidence="7">
    <location>
        <begin position="669"/>
        <end position="681"/>
    </location>
</feature>